<dbReference type="HOGENOM" id="CLU_844865_0_0_1"/>
<dbReference type="AlphaFoldDB" id="A5E3V5"/>
<dbReference type="VEuPathDB" id="FungiDB:LELG_04293"/>
<evidence type="ECO:0000313" key="1">
    <source>
        <dbReference type="EMBL" id="EDK46113.1"/>
    </source>
</evidence>
<dbReference type="InParanoid" id="A5E3V5"/>
<name>A5E3V5_LODEL</name>
<dbReference type="Proteomes" id="UP000001996">
    <property type="component" value="Unassembled WGS sequence"/>
</dbReference>
<proteinExistence type="predicted"/>
<sequence length="329" mass="37348">MRITTYHSKRAFSSFTSIKQEPSEHPIKFQLDKECKSNQEQVGKTLEEYSQKSPLVLITNEKDKEEQVNCFTAFIDESNESINKEIKGRNQHSIFGKVWLKFKPRKKSSSRTISTSFISTEEVDLPHKSKTVAGFPFHQHSAQVPTLARSQTPIIASTTSWRRRIFHKYNAISVFKPFATTSNNCAFEKEQDVLSQSSMYIESPRMDFVSPPTPKPMRSIDSVHVINRKTRNDQIKCEGEQLRESDETRRMRETSFLPIDPFGDLEICSSLRALYENSFFKSHARQPIDYDNSQITDETLNVAALANAFSLSPHPLPAAAAAAAAAMTS</sequence>
<dbReference type="KEGG" id="lel:PVL30_004017"/>
<dbReference type="OrthoDB" id="4024063at2759"/>
<evidence type="ECO:0000313" key="2">
    <source>
        <dbReference type="Proteomes" id="UP000001996"/>
    </source>
</evidence>
<gene>
    <name evidence="1" type="ORF">LELG_04293</name>
</gene>
<dbReference type="GeneID" id="5231614"/>
<keyword evidence="2" id="KW-1185">Reference proteome</keyword>
<dbReference type="EMBL" id="CH981529">
    <property type="protein sequence ID" value="EDK46113.1"/>
    <property type="molecule type" value="Genomic_DNA"/>
</dbReference>
<reference evidence="1 2" key="1">
    <citation type="journal article" date="2009" name="Nature">
        <title>Evolution of pathogenicity and sexual reproduction in eight Candida genomes.</title>
        <authorList>
            <person name="Butler G."/>
            <person name="Rasmussen M.D."/>
            <person name="Lin M.F."/>
            <person name="Santos M.A."/>
            <person name="Sakthikumar S."/>
            <person name="Munro C.A."/>
            <person name="Rheinbay E."/>
            <person name="Grabherr M."/>
            <person name="Forche A."/>
            <person name="Reedy J.L."/>
            <person name="Agrafioti I."/>
            <person name="Arnaud M.B."/>
            <person name="Bates S."/>
            <person name="Brown A.J."/>
            <person name="Brunke S."/>
            <person name="Costanzo M.C."/>
            <person name="Fitzpatrick D.A."/>
            <person name="de Groot P.W."/>
            <person name="Harris D."/>
            <person name="Hoyer L.L."/>
            <person name="Hube B."/>
            <person name="Klis F.M."/>
            <person name="Kodira C."/>
            <person name="Lennard N."/>
            <person name="Logue M.E."/>
            <person name="Martin R."/>
            <person name="Neiman A.M."/>
            <person name="Nikolaou E."/>
            <person name="Quail M.A."/>
            <person name="Quinn J."/>
            <person name="Santos M.C."/>
            <person name="Schmitzberger F.F."/>
            <person name="Sherlock G."/>
            <person name="Shah P."/>
            <person name="Silverstein K.A."/>
            <person name="Skrzypek M.S."/>
            <person name="Soll D."/>
            <person name="Staggs R."/>
            <person name="Stansfield I."/>
            <person name="Stumpf M.P."/>
            <person name="Sudbery P.E."/>
            <person name="Srikantha T."/>
            <person name="Zeng Q."/>
            <person name="Berman J."/>
            <person name="Berriman M."/>
            <person name="Heitman J."/>
            <person name="Gow N.A."/>
            <person name="Lorenz M.C."/>
            <person name="Birren B.W."/>
            <person name="Kellis M."/>
            <person name="Cuomo C.A."/>
        </authorList>
    </citation>
    <scope>NUCLEOTIDE SEQUENCE [LARGE SCALE GENOMIC DNA]</scope>
    <source>
        <strain evidence="2">ATCC 11503 / BCRC 21390 / CBS 2605 / JCM 1781 / NBRC 1676 / NRRL YB-4239</strain>
    </source>
</reference>
<organism evidence="1 2">
    <name type="scientific">Lodderomyces elongisporus (strain ATCC 11503 / CBS 2605 / JCM 1781 / NBRC 1676 / NRRL YB-4239)</name>
    <name type="common">Yeast</name>
    <name type="synonym">Saccharomyces elongisporus</name>
    <dbReference type="NCBI Taxonomy" id="379508"/>
    <lineage>
        <taxon>Eukaryota</taxon>
        <taxon>Fungi</taxon>
        <taxon>Dikarya</taxon>
        <taxon>Ascomycota</taxon>
        <taxon>Saccharomycotina</taxon>
        <taxon>Pichiomycetes</taxon>
        <taxon>Debaryomycetaceae</taxon>
        <taxon>Candida/Lodderomyces clade</taxon>
        <taxon>Lodderomyces</taxon>
    </lineage>
</organism>
<protein>
    <submittedName>
        <fullName evidence="1">Uncharacterized protein</fullName>
    </submittedName>
</protein>
<accession>A5E3V5</accession>